<evidence type="ECO:0000313" key="2">
    <source>
        <dbReference type="Proteomes" id="UP000265566"/>
    </source>
</evidence>
<reference evidence="2" key="1">
    <citation type="journal article" date="2018" name="Nat. Plants">
        <title>Whole-genome landscape of Medicago truncatula symbiotic genes.</title>
        <authorList>
            <person name="Pecrix Y."/>
            <person name="Staton S.E."/>
            <person name="Sallet E."/>
            <person name="Lelandais-Briere C."/>
            <person name="Moreau S."/>
            <person name="Carrere S."/>
            <person name="Blein T."/>
            <person name="Jardinaud M.F."/>
            <person name="Latrasse D."/>
            <person name="Zouine M."/>
            <person name="Zahm M."/>
            <person name="Kreplak J."/>
            <person name="Mayjonade B."/>
            <person name="Satge C."/>
            <person name="Perez M."/>
            <person name="Cauet S."/>
            <person name="Marande W."/>
            <person name="Chantry-Darmon C."/>
            <person name="Lopez-Roques C."/>
            <person name="Bouchez O."/>
            <person name="Berard A."/>
            <person name="Debelle F."/>
            <person name="Munos S."/>
            <person name="Bendahmane A."/>
            <person name="Berges H."/>
            <person name="Niebel A."/>
            <person name="Buitink J."/>
            <person name="Frugier F."/>
            <person name="Benhamed M."/>
            <person name="Crespi M."/>
            <person name="Gouzy J."/>
            <person name="Gamas P."/>
        </authorList>
    </citation>
    <scope>NUCLEOTIDE SEQUENCE [LARGE SCALE GENOMIC DNA]</scope>
    <source>
        <strain evidence="2">cv. Jemalong A17</strain>
    </source>
</reference>
<gene>
    <name evidence="1" type="ORF">MtrunA17_Chr4g0060081</name>
</gene>
<proteinExistence type="predicted"/>
<dbReference type="EMBL" id="PSQE01000004">
    <property type="protein sequence ID" value="RHN63601.1"/>
    <property type="molecule type" value="Genomic_DNA"/>
</dbReference>
<evidence type="ECO:0000313" key="1">
    <source>
        <dbReference type="EMBL" id="RHN63601.1"/>
    </source>
</evidence>
<dbReference type="AlphaFoldDB" id="A0A396IFL5"/>
<dbReference type="Gramene" id="rna26324">
    <property type="protein sequence ID" value="RHN63601.1"/>
    <property type="gene ID" value="gene26324"/>
</dbReference>
<name>A0A396IFL5_MEDTR</name>
<comment type="caution">
    <text evidence="1">The sequence shown here is derived from an EMBL/GenBank/DDBJ whole genome shotgun (WGS) entry which is preliminary data.</text>
</comment>
<accession>A0A396IFL5</accession>
<dbReference type="Proteomes" id="UP000265566">
    <property type="component" value="Chromosome 4"/>
</dbReference>
<protein>
    <submittedName>
        <fullName evidence="1">Uncharacterized protein</fullName>
    </submittedName>
</protein>
<sequence length="55" mass="6441">MNKVESTKHTHQPIKPLKMIIIQVFTQQPWCFSKCSSHLIDNRHKNSAKKISHSQ</sequence>
<organism evidence="1 2">
    <name type="scientific">Medicago truncatula</name>
    <name type="common">Barrel medic</name>
    <name type="synonym">Medicago tribuloides</name>
    <dbReference type="NCBI Taxonomy" id="3880"/>
    <lineage>
        <taxon>Eukaryota</taxon>
        <taxon>Viridiplantae</taxon>
        <taxon>Streptophyta</taxon>
        <taxon>Embryophyta</taxon>
        <taxon>Tracheophyta</taxon>
        <taxon>Spermatophyta</taxon>
        <taxon>Magnoliopsida</taxon>
        <taxon>eudicotyledons</taxon>
        <taxon>Gunneridae</taxon>
        <taxon>Pentapetalae</taxon>
        <taxon>rosids</taxon>
        <taxon>fabids</taxon>
        <taxon>Fabales</taxon>
        <taxon>Fabaceae</taxon>
        <taxon>Papilionoideae</taxon>
        <taxon>50 kb inversion clade</taxon>
        <taxon>NPAAA clade</taxon>
        <taxon>Hologalegina</taxon>
        <taxon>IRL clade</taxon>
        <taxon>Trifolieae</taxon>
        <taxon>Medicago</taxon>
    </lineage>
</organism>